<accession>A0A2A9M445</accession>
<dbReference type="VEuPathDB" id="ToxoDB:BESB_013470"/>
<reference evidence="3 4" key="1">
    <citation type="submission" date="2017-09" db="EMBL/GenBank/DDBJ databases">
        <title>Genome sequencing of Besnoitia besnoiti strain Bb-Ger1.</title>
        <authorList>
            <person name="Schares G."/>
            <person name="Venepally P."/>
            <person name="Lorenzi H.A."/>
        </authorList>
    </citation>
    <scope>NUCLEOTIDE SEQUENCE [LARGE SCALE GENOMIC DNA]</scope>
    <source>
        <strain evidence="3 4">Bb-Ger1</strain>
    </source>
</reference>
<evidence type="ECO:0000256" key="1">
    <source>
        <dbReference type="SAM" id="Coils"/>
    </source>
</evidence>
<evidence type="ECO:0008006" key="5">
    <source>
        <dbReference type="Google" id="ProtNLM"/>
    </source>
</evidence>
<feature type="compositionally biased region" description="Basic and acidic residues" evidence="2">
    <location>
        <begin position="93"/>
        <end position="163"/>
    </location>
</feature>
<sequence>MRGGESSGRSERRRDGAGRDEARARHEEALRRYGYPGSGYGSRDSASSSRRHRHLHASGGHSSRRSRTPPPYLSRSNCRDREGRGGGGAEGPYSRDRRRSREREGDPLYDSRRRGSPRGDRRDRAYPYRRERRHSCEPDRRGGRRRFDEERGDSARQLEDPRANLHAGSGAEEAQERSVLSEAHRAQNDADAGVVCLSSSGAASSPPIALTFSSASASPLHSASLASASPLVLRPRHDGAGAPVSGPSSPALFASSAGAEGGEAPGPAPAVVHLSPPAAGPQVFAGPGRGESVAPGEALRGPHDEALPPPRNGGGDGNLHRPHILVPGHPGPPGQPGAPLHAFAGQVRIAPPASSSASFPGPRLGGAPSPHAAFAPTPHNDRRPFFGSLPPLAGPAPHGAPPPPGTLPGGPGRPAGLCRLPPFQPPPPSSFPPLSSFPPPPGVAPLPAEGDGTMFCNGAVFGPRGPRPAPPSGVPPPPFFGPGDRPGAPPQHSGLGGGGPPRPPVHPDMVRPPQWAPGRGEEGGAATGPMLLDGRRVRGAGRQYEGDLSATPWAEEGGPELGGLKAGAAPVVLRLASVPQPLLTHENMLSFCSMFGRVEHVEIQPGDLSARVTFSDPAAAAEAGRSAPGAFEAPTLVVEVISQLHGSLVPPAAPLASAQPARGPAAREVALNAVVMHAPGPNKFVSAEYLEKKRQMEELQRRKEECAKKKQELLGKLTASLQLSRRGPGLRRLQGALPSLLASVFLSAQNAIARLTDPLTPESEQGAVRTMIASIKEKIAFLSYQKEGRPEEETRLEEKLRKLQAEALARGLNPRLVLQQAAAQNPYKLDFRTTYIKCLGPALEDIRNSDAFTEWVVSHAEPLMGDAIEAVVEMEEGGRRFGCLKYINRQSAEQVMRNCASLPFQLEWMEPPADPDADARGASSGFAAASAVPFLPSLHGGEDDGFVADGRNALLLESDLNTLRREEEGRGEEARGAVFSFNGGSAQRARPGAPSREGTKGFDQQPHNPHETEVDYDFE</sequence>
<dbReference type="STRING" id="94643.A0A2A9M445"/>
<name>A0A2A9M445_BESBE</name>
<feature type="compositionally biased region" description="Low complexity" evidence="2">
    <location>
        <begin position="350"/>
        <end position="362"/>
    </location>
</feature>
<protein>
    <recommendedName>
        <fullName evidence="5">RRM domain-containing protein</fullName>
    </recommendedName>
</protein>
<dbReference type="RefSeq" id="XP_029216744.1">
    <property type="nucleotide sequence ID" value="XM_029360077.1"/>
</dbReference>
<feature type="compositionally biased region" description="Pro residues" evidence="2">
    <location>
        <begin position="392"/>
        <end position="406"/>
    </location>
</feature>
<feature type="compositionally biased region" description="Basic and acidic residues" evidence="2">
    <location>
        <begin position="965"/>
        <end position="975"/>
    </location>
</feature>
<feature type="region of interest" description="Disordered" evidence="2">
    <location>
        <begin position="1"/>
        <end position="185"/>
    </location>
</feature>
<comment type="caution">
    <text evidence="3">The sequence shown here is derived from an EMBL/GenBank/DDBJ whole genome shotgun (WGS) entry which is preliminary data.</text>
</comment>
<feature type="compositionally biased region" description="Pro residues" evidence="2">
    <location>
        <begin position="465"/>
        <end position="480"/>
    </location>
</feature>
<dbReference type="AlphaFoldDB" id="A0A2A9M445"/>
<feature type="coiled-coil region" evidence="1">
    <location>
        <begin position="682"/>
        <end position="716"/>
    </location>
</feature>
<dbReference type="KEGG" id="bbes:BESB_013470"/>
<proteinExistence type="predicted"/>
<organism evidence="3 4">
    <name type="scientific">Besnoitia besnoiti</name>
    <name type="common">Apicomplexan protozoan</name>
    <dbReference type="NCBI Taxonomy" id="94643"/>
    <lineage>
        <taxon>Eukaryota</taxon>
        <taxon>Sar</taxon>
        <taxon>Alveolata</taxon>
        <taxon>Apicomplexa</taxon>
        <taxon>Conoidasida</taxon>
        <taxon>Coccidia</taxon>
        <taxon>Eucoccidiorida</taxon>
        <taxon>Eimeriorina</taxon>
        <taxon>Sarcocystidae</taxon>
        <taxon>Besnoitia</taxon>
    </lineage>
</organism>
<feature type="region of interest" description="Disordered" evidence="2">
    <location>
        <begin position="965"/>
        <end position="1019"/>
    </location>
</feature>
<evidence type="ECO:0000256" key="2">
    <source>
        <dbReference type="SAM" id="MobiDB-lite"/>
    </source>
</evidence>
<dbReference type="Proteomes" id="UP000224006">
    <property type="component" value="Chromosome IX"/>
</dbReference>
<feature type="compositionally biased region" description="Basic residues" evidence="2">
    <location>
        <begin position="49"/>
        <end position="67"/>
    </location>
</feature>
<feature type="compositionally biased region" description="Basic and acidic residues" evidence="2">
    <location>
        <begin position="8"/>
        <end position="31"/>
    </location>
</feature>
<feature type="compositionally biased region" description="Low complexity" evidence="2">
    <location>
        <begin position="481"/>
        <end position="493"/>
    </location>
</feature>
<gene>
    <name evidence="3" type="ORF">BESB_013470</name>
</gene>
<keyword evidence="4" id="KW-1185">Reference proteome</keyword>
<dbReference type="OrthoDB" id="333035at2759"/>
<feature type="region of interest" description="Disordered" evidence="2">
    <location>
        <begin position="237"/>
        <end position="532"/>
    </location>
</feature>
<dbReference type="EMBL" id="NWUJ01000010">
    <property type="protein sequence ID" value="PFH32735.1"/>
    <property type="molecule type" value="Genomic_DNA"/>
</dbReference>
<dbReference type="GeneID" id="40306409"/>
<keyword evidence="1" id="KW-0175">Coiled coil</keyword>
<feature type="compositionally biased region" description="Pro residues" evidence="2">
    <location>
        <begin position="422"/>
        <end position="444"/>
    </location>
</feature>
<evidence type="ECO:0000313" key="3">
    <source>
        <dbReference type="EMBL" id="PFH32735.1"/>
    </source>
</evidence>
<evidence type="ECO:0000313" key="4">
    <source>
        <dbReference type="Proteomes" id="UP000224006"/>
    </source>
</evidence>